<evidence type="ECO:0000313" key="2">
    <source>
        <dbReference type="EMBL" id="JAT76423.1"/>
    </source>
</evidence>
<protein>
    <submittedName>
        <fullName evidence="2">Uncharacterized protein</fullName>
    </submittedName>
</protein>
<evidence type="ECO:0000256" key="1">
    <source>
        <dbReference type="SAM" id="MobiDB-lite"/>
    </source>
</evidence>
<feature type="non-terminal residue" evidence="2">
    <location>
        <position position="114"/>
    </location>
</feature>
<gene>
    <name evidence="2" type="ORF">g.34185</name>
</gene>
<feature type="compositionally biased region" description="Basic and acidic residues" evidence="1">
    <location>
        <begin position="58"/>
        <end position="74"/>
    </location>
</feature>
<feature type="region of interest" description="Disordered" evidence="1">
    <location>
        <begin position="1"/>
        <end position="22"/>
    </location>
</feature>
<dbReference type="EMBL" id="GDKF01002199">
    <property type="protein sequence ID" value="JAT76423.1"/>
    <property type="molecule type" value="Transcribed_RNA"/>
</dbReference>
<dbReference type="AlphaFoldDB" id="A0A1D2ABV9"/>
<feature type="region of interest" description="Disordered" evidence="1">
    <location>
        <begin position="91"/>
        <end position="114"/>
    </location>
</feature>
<name>A0A1D2ABV9_AUXPR</name>
<organism evidence="2">
    <name type="scientific">Auxenochlorella protothecoides</name>
    <name type="common">Green microalga</name>
    <name type="synonym">Chlorella protothecoides</name>
    <dbReference type="NCBI Taxonomy" id="3075"/>
    <lineage>
        <taxon>Eukaryota</taxon>
        <taxon>Viridiplantae</taxon>
        <taxon>Chlorophyta</taxon>
        <taxon>core chlorophytes</taxon>
        <taxon>Trebouxiophyceae</taxon>
        <taxon>Chlorellales</taxon>
        <taxon>Chlorellaceae</taxon>
        <taxon>Auxenochlorella</taxon>
    </lineage>
</organism>
<sequence>MTDEHGGATDDPSRGPEAYHPMMQALGTLTNLAHLITGSGRGPGGEELHQGEGAQDDVSVKRQAEEENFVEEKRRRVVGADDLAAHNGSHMHLHMQQSGDQGGVSEMQQQQQQQ</sequence>
<proteinExistence type="predicted"/>
<reference evidence="2" key="1">
    <citation type="submission" date="2015-08" db="EMBL/GenBank/DDBJ databases">
        <authorList>
            <person name="Babu N.S."/>
            <person name="Beckwith C.J."/>
            <person name="Beseler K.G."/>
            <person name="Brison A."/>
            <person name="Carone J.V."/>
            <person name="Caskin T.P."/>
            <person name="Diamond M."/>
            <person name="Durham M.E."/>
            <person name="Foxe J.M."/>
            <person name="Go M."/>
            <person name="Henderson B.A."/>
            <person name="Jones I.B."/>
            <person name="McGettigan J.A."/>
            <person name="Micheletti S.J."/>
            <person name="Nasrallah M.E."/>
            <person name="Ortiz D."/>
            <person name="Piller C.R."/>
            <person name="Privatt S.R."/>
            <person name="Schneider S.L."/>
            <person name="Sharp S."/>
            <person name="Smith T.C."/>
            <person name="Stanton J.D."/>
            <person name="Ullery H.E."/>
            <person name="Wilson R.J."/>
            <person name="Serrano M.G."/>
            <person name="Buck G."/>
            <person name="Lee V."/>
            <person name="Wang Y."/>
            <person name="Carvalho R."/>
            <person name="Voegtly L."/>
            <person name="Shi R."/>
            <person name="Duckworth R."/>
            <person name="Johnson A."/>
            <person name="Loviza R."/>
            <person name="Walstead R."/>
            <person name="Shah Z."/>
            <person name="Kiflezghi M."/>
            <person name="Wade K."/>
            <person name="Ball S.L."/>
            <person name="Bradley K.W."/>
            <person name="Asai D.J."/>
            <person name="Bowman C.A."/>
            <person name="Russell D.A."/>
            <person name="Pope W.H."/>
            <person name="Jacobs-Sera D."/>
            <person name="Hendrix R.W."/>
            <person name="Hatfull G.F."/>
        </authorList>
    </citation>
    <scope>NUCLEOTIDE SEQUENCE</scope>
</reference>
<feature type="compositionally biased region" description="Basic and acidic residues" evidence="1">
    <location>
        <begin position="1"/>
        <end position="14"/>
    </location>
</feature>
<feature type="region of interest" description="Disordered" evidence="1">
    <location>
        <begin position="35"/>
        <end position="79"/>
    </location>
</feature>
<accession>A0A1D2ABV9</accession>